<dbReference type="InParanoid" id="A0A482X023"/>
<organism evidence="2 3">
    <name type="scientific">Laodelphax striatellus</name>
    <name type="common">Small brown planthopper</name>
    <name type="synonym">Delphax striatella</name>
    <dbReference type="NCBI Taxonomy" id="195883"/>
    <lineage>
        <taxon>Eukaryota</taxon>
        <taxon>Metazoa</taxon>
        <taxon>Ecdysozoa</taxon>
        <taxon>Arthropoda</taxon>
        <taxon>Hexapoda</taxon>
        <taxon>Insecta</taxon>
        <taxon>Pterygota</taxon>
        <taxon>Neoptera</taxon>
        <taxon>Paraneoptera</taxon>
        <taxon>Hemiptera</taxon>
        <taxon>Auchenorrhyncha</taxon>
        <taxon>Fulgoroidea</taxon>
        <taxon>Delphacidae</taxon>
        <taxon>Criomorphinae</taxon>
        <taxon>Laodelphax</taxon>
    </lineage>
</organism>
<protein>
    <submittedName>
        <fullName evidence="2">Uncharacterized protein</fullName>
    </submittedName>
</protein>
<evidence type="ECO:0000313" key="3">
    <source>
        <dbReference type="Proteomes" id="UP000291343"/>
    </source>
</evidence>
<dbReference type="EMBL" id="QKKF02020610">
    <property type="protein sequence ID" value="RZF39108.1"/>
    <property type="molecule type" value="Genomic_DNA"/>
</dbReference>
<accession>A0A482X023</accession>
<feature type="region of interest" description="Disordered" evidence="1">
    <location>
        <begin position="41"/>
        <end position="72"/>
    </location>
</feature>
<dbReference type="AlphaFoldDB" id="A0A482X023"/>
<name>A0A482X023_LAOST</name>
<dbReference type="Proteomes" id="UP000291343">
    <property type="component" value="Unassembled WGS sequence"/>
</dbReference>
<reference evidence="2 3" key="1">
    <citation type="journal article" date="2017" name="Gigascience">
        <title>Genome sequence of the small brown planthopper, Laodelphax striatellus.</title>
        <authorList>
            <person name="Zhu J."/>
            <person name="Jiang F."/>
            <person name="Wang X."/>
            <person name="Yang P."/>
            <person name="Bao Y."/>
            <person name="Zhao W."/>
            <person name="Wang W."/>
            <person name="Lu H."/>
            <person name="Wang Q."/>
            <person name="Cui N."/>
            <person name="Li J."/>
            <person name="Chen X."/>
            <person name="Luo L."/>
            <person name="Yu J."/>
            <person name="Kang L."/>
            <person name="Cui F."/>
        </authorList>
    </citation>
    <scope>NUCLEOTIDE SEQUENCE [LARGE SCALE GENOMIC DNA]</scope>
    <source>
        <strain evidence="2">Lst14</strain>
    </source>
</reference>
<keyword evidence="3" id="KW-1185">Reference proteome</keyword>
<gene>
    <name evidence="2" type="ORF">LSTR_LSTR016346</name>
</gene>
<comment type="caution">
    <text evidence="2">The sequence shown here is derived from an EMBL/GenBank/DDBJ whole genome shotgun (WGS) entry which is preliminary data.</text>
</comment>
<sequence length="72" mass="7791">MGGCFTGSPFGGREQVFLKAHTNLVDQKQTRANKAALAGLHQHEARQPYEGGVKVRTEEGKALRGGRRGGDR</sequence>
<evidence type="ECO:0000313" key="2">
    <source>
        <dbReference type="EMBL" id="RZF39108.1"/>
    </source>
</evidence>
<evidence type="ECO:0000256" key="1">
    <source>
        <dbReference type="SAM" id="MobiDB-lite"/>
    </source>
</evidence>
<proteinExistence type="predicted"/>